<feature type="region of interest" description="Disordered" evidence="1">
    <location>
        <begin position="1"/>
        <end position="70"/>
    </location>
</feature>
<evidence type="ECO:0000313" key="3">
    <source>
        <dbReference type="Proteomes" id="UP000007886"/>
    </source>
</evidence>
<dbReference type="KEGG" id="brs:S23_33470"/>
<reference evidence="2 3" key="1">
    <citation type="journal article" date="2012" name="Microbes Environ.">
        <title>Complete genome sequence of Bradyrhizobium sp. S23321: insights into symbiosis evolution in soil oligotrophs.</title>
        <authorList>
            <person name="Okubo T."/>
            <person name="Tsukui T."/>
            <person name="Maita H."/>
            <person name="Okamoto S."/>
            <person name="Oshima K."/>
            <person name="Fujisawa T."/>
            <person name="Saito A."/>
            <person name="Futamata H."/>
            <person name="Hattori R."/>
            <person name="Shimomura Y."/>
            <person name="Haruta S."/>
            <person name="Morimoto S."/>
            <person name="Wang Y."/>
            <person name="Sakai Y."/>
            <person name="Hattori M."/>
            <person name="Aizawa S."/>
            <person name="Nagashima K.V.P."/>
            <person name="Masuda S."/>
            <person name="Hattori T."/>
            <person name="Yamashita A."/>
            <person name="Bao Z."/>
            <person name="Hayatsu M."/>
            <person name="Kajiya-Kanegae H."/>
            <person name="Yoshinaga I."/>
            <person name="Sakamoto K."/>
            <person name="Toyota K."/>
            <person name="Nakao M."/>
            <person name="Kohara M."/>
            <person name="Anda M."/>
            <person name="Niwa R."/>
            <person name="Jung-Hwan P."/>
            <person name="Sameshima-Saito R."/>
            <person name="Tokuda S."/>
            <person name="Yamamoto S."/>
            <person name="Yamamoto S."/>
            <person name="Yokoyama T."/>
            <person name="Akutsu T."/>
            <person name="Nakamura Y."/>
            <person name="Nakahira-Yanaka Y."/>
            <person name="Takada Hoshino Y."/>
            <person name="Hirakawa H."/>
            <person name="Mitsui H."/>
            <person name="Terasawa K."/>
            <person name="Itakura M."/>
            <person name="Sato S."/>
            <person name="Ikeda-Ohtsubo W."/>
            <person name="Sakakura N."/>
            <person name="Kaminuma E."/>
            <person name="Minamisawa K."/>
        </authorList>
    </citation>
    <scope>NUCLEOTIDE SEQUENCE [LARGE SCALE GENOMIC DNA]</scope>
    <source>
        <strain evidence="2 3">S23321</strain>
    </source>
</reference>
<dbReference type="Proteomes" id="UP000007886">
    <property type="component" value="Chromosome"/>
</dbReference>
<evidence type="ECO:0000256" key="1">
    <source>
        <dbReference type="SAM" id="MobiDB-lite"/>
    </source>
</evidence>
<gene>
    <name evidence="2" type="ORF">S23_33470</name>
</gene>
<protein>
    <submittedName>
        <fullName evidence="2">Uncharacterized protein</fullName>
    </submittedName>
</protein>
<dbReference type="AlphaFoldDB" id="A0AAI8MEN0"/>
<accession>A0AAI8MEN0</accession>
<sequence>MIGGKVQRNAAAEGDGNPRQQPPGAGLGASPFTQRLDEGWPKASPCRREAANRRRSADGPSPHDTLGPYWPARLRHSLHLAIRDGARGYRNVQARE</sequence>
<evidence type="ECO:0000313" key="2">
    <source>
        <dbReference type="EMBL" id="BAL76548.1"/>
    </source>
</evidence>
<feature type="compositionally biased region" description="Basic and acidic residues" evidence="1">
    <location>
        <begin position="35"/>
        <end position="57"/>
    </location>
</feature>
<keyword evidence="3" id="KW-1185">Reference proteome</keyword>
<name>A0AAI8MEN0_9BRAD</name>
<proteinExistence type="predicted"/>
<dbReference type="EMBL" id="AP012279">
    <property type="protein sequence ID" value="BAL76548.1"/>
    <property type="molecule type" value="Genomic_DNA"/>
</dbReference>
<organism evidence="2 3">
    <name type="scientific">Bradyrhizobium cosmicum</name>
    <dbReference type="NCBI Taxonomy" id="1404864"/>
    <lineage>
        <taxon>Bacteria</taxon>
        <taxon>Pseudomonadati</taxon>
        <taxon>Pseudomonadota</taxon>
        <taxon>Alphaproteobacteria</taxon>
        <taxon>Hyphomicrobiales</taxon>
        <taxon>Nitrobacteraceae</taxon>
        <taxon>Bradyrhizobium</taxon>
    </lineage>
</organism>